<dbReference type="RefSeq" id="WP_055430016.1">
    <property type="nucleotide sequence ID" value="NZ_CP015105.1"/>
</dbReference>
<dbReference type="AlphaFoldDB" id="A0A0Q2S2R2"/>
<evidence type="ECO:0000313" key="4">
    <source>
        <dbReference type="Proteomes" id="UP000051862"/>
    </source>
</evidence>
<dbReference type="EMBL" id="FOIW01000003">
    <property type="protein sequence ID" value="SEW24140.1"/>
    <property type="molecule type" value="Genomic_DNA"/>
</dbReference>
<evidence type="ECO:0000313" key="3">
    <source>
        <dbReference type="EMBL" id="SEW24140.1"/>
    </source>
</evidence>
<organism evidence="2 4">
    <name type="scientific">Thermococcus thioreducens</name>
    <dbReference type="NCBI Taxonomy" id="277988"/>
    <lineage>
        <taxon>Archaea</taxon>
        <taxon>Methanobacteriati</taxon>
        <taxon>Methanobacteriota</taxon>
        <taxon>Thermococci</taxon>
        <taxon>Thermococcales</taxon>
        <taxon>Thermococcaceae</taxon>
        <taxon>Thermococcus</taxon>
    </lineage>
</organism>
<protein>
    <submittedName>
        <fullName evidence="2">Uncharacterized protein</fullName>
    </submittedName>
</protein>
<evidence type="ECO:0000313" key="6">
    <source>
        <dbReference type="Proteomes" id="UP000250136"/>
    </source>
</evidence>
<evidence type="ECO:0000313" key="5">
    <source>
        <dbReference type="Proteomes" id="UP000182125"/>
    </source>
</evidence>
<dbReference type="Proteomes" id="UP000051862">
    <property type="component" value="Unassembled WGS sequence"/>
</dbReference>
<dbReference type="Proteomes" id="UP000182125">
    <property type="component" value="Unassembled WGS sequence"/>
</dbReference>
<dbReference type="PATRIC" id="fig|277988.4.peg.1986"/>
<dbReference type="GeneID" id="33335005"/>
<reference evidence="2 4" key="1">
    <citation type="submission" date="2015-08" db="EMBL/GenBank/DDBJ databases">
        <title>Thermococcus thioreducens DSM 14981 genome sequencing.</title>
        <authorList>
            <person name="Hong S.-J."/>
            <person name="Kim M.-C."/>
            <person name="Shin J.-H."/>
        </authorList>
    </citation>
    <scope>NUCLEOTIDE SEQUENCE [LARGE SCALE GENOMIC DNA]</scope>
    <source>
        <strain evidence="2 4">DSM 14981</strain>
    </source>
</reference>
<proteinExistence type="predicted"/>
<dbReference type="STRING" id="277988.SAMN05216170_2358"/>
<dbReference type="EMBL" id="CP015105">
    <property type="protein sequence ID" value="ASJ13414.1"/>
    <property type="molecule type" value="Genomic_DNA"/>
</dbReference>
<reference evidence="3 5" key="3">
    <citation type="submission" date="2016-10" db="EMBL/GenBank/DDBJ databases">
        <authorList>
            <person name="de Groot N.N."/>
        </authorList>
    </citation>
    <scope>NUCLEOTIDE SEQUENCE [LARGE SCALE GENOMIC DNA]</scope>
    <source>
        <strain evidence="3 5">OGL-20</strain>
    </source>
</reference>
<evidence type="ECO:0000313" key="2">
    <source>
        <dbReference type="EMBL" id="KQH81771.1"/>
    </source>
</evidence>
<dbReference type="EMBL" id="LIXN01000016">
    <property type="protein sequence ID" value="KQH81771.1"/>
    <property type="molecule type" value="Genomic_DNA"/>
</dbReference>
<accession>A0A0Q2S2R2</accession>
<dbReference type="OrthoDB" id="102238at2157"/>
<keyword evidence="6" id="KW-1185">Reference proteome</keyword>
<dbReference type="KEGG" id="ttd:A3L14_11220"/>
<reference evidence="1 6" key="2">
    <citation type="submission" date="2016-04" db="EMBL/GenBank/DDBJ databases">
        <title>Complete genome sequence of Thermococcus thioreducens type strain OGL-20P.</title>
        <authorList>
            <person name="Oger P.M."/>
        </authorList>
    </citation>
    <scope>NUCLEOTIDE SEQUENCE [LARGE SCALE GENOMIC DNA]</scope>
    <source>
        <strain evidence="1 6">OGL-20P</strain>
    </source>
</reference>
<dbReference type="Proteomes" id="UP000250136">
    <property type="component" value="Chromosome"/>
</dbReference>
<evidence type="ECO:0000313" key="1">
    <source>
        <dbReference type="EMBL" id="ASJ13414.1"/>
    </source>
</evidence>
<name>A0A0Q2S2R2_9EURY</name>
<gene>
    <name evidence="1" type="ORF">A3L14_11220</name>
    <name evidence="2" type="ORF">AMR53_09440</name>
    <name evidence="3" type="ORF">SAMN05216170_2358</name>
</gene>
<sequence length="128" mass="13301">MRRNNKKRLIPLALALALSLISAALAVPAITVNVQELGQGSKVITSTVTNADVTWTLDSTNPDYVTSATVTITTDPGAGTIYLKLYSGTTLVAVAQATLNGSGTYTLTFASPVALSSFDTVYVVYQGG</sequence>